<keyword evidence="5 7" id="KW-1133">Transmembrane helix</keyword>
<evidence type="ECO:0000256" key="6">
    <source>
        <dbReference type="ARBA" id="ARBA00023136"/>
    </source>
</evidence>
<dbReference type="InterPro" id="IPR036259">
    <property type="entry name" value="MFS_trans_sf"/>
</dbReference>
<accession>A0AAN8EP99</accession>
<evidence type="ECO:0000313" key="8">
    <source>
        <dbReference type="EMBL" id="KAK5951076.1"/>
    </source>
</evidence>
<feature type="transmembrane region" description="Helical" evidence="7">
    <location>
        <begin position="71"/>
        <end position="89"/>
    </location>
</feature>
<protein>
    <recommendedName>
        <fullName evidence="10">Major facilitator superfamily (MFS) profile domain-containing protein</fullName>
    </recommendedName>
</protein>
<comment type="subcellular location">
    <subcellularLocation>
        <location evidence="1">Membrane</location>
        <topology evidence="1">Multi-pass membrane protein</topology>
    </subcellularLocation>
</comment>
<evidence type="ECO:0000256" key="5">
    <source>
        <dbReference type="ARBA" id="ARBA00022989"/>
    </source>
</evidence>
<keyword evidence="9" id="KW-1185">Reference proteome</keyword>
<keyword evidence="3" id="KW-0813">Transport</keyword>
<proteinExistence type="inferred from homology"/>
<feature type="transmembrane region" description="Helical" evidence="7">
    <location>
        <begin position="223"/>
        <end position="246"/>
    </location>
</feature>
<evidence type="ECO:0000256" key="7">
    <source>
        <dbReference type="SAM" id="Phobius"/>
    </source>
</evidence>
<feature type="transmembrane region" description="Helical" evidence="7">
    <location>
        <begin position="132"/>
        <end position="153"/>
    </location>
</feature>
<dbReference type="InterPro" id="IPR003663">
    <property type="entry name" value="Sugar/inositol_transpt"/>
</dbReference>
<keyword evidence="4 7" id="KW-0812">Transmembrane</keyword>
<gene>
    <name evidence="8" type="ORF">OHC33_007829</name>
</gene>
<organism evidence="8 9">
    <name type="scientific">Knufia fluminis</name>
    <dbReference type="NCBI Taxonomy" id="191047"/>
    <lineage>
        <taxon>Eukaryota</taxon>
        <taxon>Fungi</taxon>
        <taxon>Dikarya</taxon>
        <taxon>Ascomycota</taxon>
        <taxon>Pezizomycotina</taxon>
        <taxon>Eurotiomycetes</taxon>
        <taxon>Chaetothyriomycetidae</taxon>
        <taxon>Chaetothyriales</taxon>
        <taxon>Trichomeriaceae</taxon>
        <taxon>Knufia</taxon>
    </lineage>
</organism>
<evidence type="ECO:0000256" key="4">
    <source>
        <dbReference type="ARBA" id="ARBA00022692"/>
    </source>
</evidence>
<dbReference type="GO" id="GO:0005351">
    <property type="term" value="F:carbohydrate:proton symporter activity"/>
    <property type="evidence" value="ECO:0007669"/>
    <property type="project" value="TreeGrafter"/>
</dbReference>
<reference evidence="8 9" key="1">
    <citation type="submission" date="2022-12" db="EMBL/GenBank/DDBJ databases">
        <title>Genomic features and morphological characterization of a novel Knufia sp. strain isolated from spacecraft assembly facility.</title>
        <authorList>
            <person name="Teixeira M."/>
            <person name="Chander A.M."/>
            <person name="Stajich J.E."/>
            <person name="Venkateswaran K."/>
        </authorList>
    </citation>
    <scope>NUCLEOTIDE SEQUENCE [LARGE SCALE GENOMIC DNA]</scope>
    <source>
        <strain evidence="8 9">FJI-L2-BK-P2</strain>
    </source>
</reference>
<dbReference type="Pfam" id="PF00083">
    <property type="entry name" value="Sugar_tr"/>
    <property type="match status" value="2"/>
</dbReference>
<evidence type="ECO:0008006" key="10">
    <source>
        <dbReference type="Google" id="ProtNLM"/>
    </source>
</evidence>
<sequence length="400" mass="45230">MAEPLKYSSEHIDIKKEAIGEVHDVEVNPAGAALAAATEAQKPSLVSPGMLKLWMIISITNTQGQFIGGRFVLGFGASIASAAAPAYVVELAHPSYRGLQAGMYNNFWWLGNILAGWTTYGSDLHLKNSWAWRTPTVVQCIMPSIAMCFIMFFPESPRWLIAHDRREEAVQIFAKYHADGDEHAPIVQLQIGEVIEEMNLYRNENPWWDFKELFNTRAARYRLMMVILMSFFGQWSGNNVVSYFMPKVRIPHNETFTAESASNPDLGYGVIVAIYIFEIFFAWGWTPLQTLYAVECLENRTRAKGSGLNFLFINVAIMVNTYGISVGIEKIGWKLYLVYIIWIVIEMITIYFFFVETAGKTLEELSIIFNAKNPVKKSLEKMKVAIDESGRVMSISGHDV</sequence>
<comment type="similarity">
    <text evidence="2">Belongs to the major facilitator superfamily. Sugar transporter (TC 2.A.1.1) family.</text>
</comment>
<keyword evidence="6 7" id="KW-0472">Membrane</keyword>
<dbReference type="SUPFAM" id="SSF103473">
    <property type="entry name" value="MFS general substrate transporter"/>
    <property type="match status" value="1"/>
</dbReference>
<comment type="caution">
    <text evidence="8">The sequence shown here is derived from an EMBL/GenBank/DDBJ whole genome shotgun (WGS) entry which is preliminary data.</text>
</comment>
<dbReference type="AlphaFoldDB" id="A0AAN8EP99"/>
<dbReference type="Gene3D" id="1.20.1250.20">
    <property type="entry name" value="MFS general substrate transporter like domains"/>
    <property type="match status" value="2"/>
</dbReference>
<dbReference type="InterPro" id="IPR050360">
    <property type="entry name" value="MFS_Sugar_Transporters"/>
</dbReference>
<dbReference type="PANTHER" id="PTHR48022">
    <property type="entry name" value="PLASTIDIC GLUCOSE TRANSPORTER 4"/>
    <property type="match status" value="1"/>
</dbReference>
<evidence type="ECO:0000256" key="3">
    <source>
        <dbReference type="ARBA" id="ARBA00022448"/>
    </source>
</evidence>
<dbReference type="EMBL" id="JAKLMC020000022">
    <property type="protein sequence ID" value="KAK5951076.1"/>
    <property type="molecule type" value="Genomic_DNA"/>
</dbReference>
<name>A0AAN8EP99_9EURO</name>
<dbReference type="Proteomes" id="UP001316803">
    <property type="component" value="Unassembled WGS sequence"/>
</dbReference>
<dbReference type="PANTHER" id="PTHR48022:SF70">
    <property type="entry name" value="MONOSACCHARIDE TRANSPORTER, PUTATIVE (AFU_ORTHOLOGUE AFUA_5G14540)-RELATED"/>
    <property type="match status" value="1"/>
</dbReference>
<feature type="transmembrane region" description="Helical" evidence="7">
    <location>
        <begin position="307"/>
        <end position="324"/>
    </location>
</feature>
<feature type="transmembrane region" description="Helical" evidence="7">
    <location>
        <begin position="266"/>
        <end position="286"/>
    </location>
</feature>
<dbReference type="GO" id="GO:0016020">
    <property type="term" value="C:membrane"/>
    <property type="evidence" value="ECO:0007669"/>
    <property type="project" value="UniProtKB-SubCell"/>
</dbReference>
<feature type="transmembrane region" description="Helical" evidence="7">
    <location>
        <begin position="101"/>
        <end position="120"/>
    </location>
</feature>
<feature type="transmembrane region" description="Helical" evidence="7">
    <location>
        <begin position="336"/>
        <end position="355"/>
    </location>
</feature>
<evidence type="ECO:0000256" key="2">
    <source>
        <dbReference type="ARBA" id="ARBA00010992"/>
    </source>
</evidence>
<dbReference type="InterPro" id="IPR005828">
    <property type="entry name" value="MFS_sugar_transport-like"/>
</dbReference>
<dbReference type="PRINTS" id="PR00171">
    <property type="entry name" value="SUGRTRNSPORT"/>
</dbReference>
<evidence type="ECO:0000313" key="9">
    <source>
        <dbReference type="Proteomes" id="UP001316803"/>
    </source>
</evidence>
<evidence type="ECO:0000256" key="1">
    <source>
        <dbReference type="ARBA" id="ARBA00004141"/>
    </source>
</evidence>